<dbReference type="PaxDb" id="195103-CPF_2602"/>
<accession>A0A0H2YRX4</accession>
<keyword evidence="2" id="KW-1185">Reference proteome</keyword>
<sequence length="52" mass="6204">MTIQKNDKFKVKISYIDKSSTWNKLNNFLISYIIENYDIMEDLKNGESKDVK</sequence>
<gene>
    <name evidence="1" type="ordered locus">CPF_2602</name>
</gene>
<dbReference type="KEGG" id="cpf:CPF_2602"/>
<evidence type="ECO:0000313" key="2">
    <source>
        <dbReference type="Proteomes" id="UP000001823"/>
    </source>
</evidence>
<organism evidence="1 2">
    <name type="scientific">Clostridium perfringens (strain ATCC 13124 / DSM 756 / JCM 1290 / NCIMB 6125 / NCTC 8237 / Type A)</name>
    <dbReference type="NCBI Taxonomy" id="195103"/>
    <lineage>
        <taxon>Bacteria</taxon>
        <taxon>Bacillati</taxon>
        <taxon>Bacillota</taxon>
        <taxon>Clostridia</taxon>
        <taxon>Eubacteriales</taxon>
        <taxon>Clostridiaceae</taxon>
        <taxon>Clostridium</taxon>
    </lineage>
</organism>
<dbReference type="Proteomes" id="UP000001823">
    <property type="component" value="Chromosome"/>
</dbReference>
<dbReference type="AlphaFoldDB" id="A0A0H2YRX4"/>
<dbReference type="HOGENOM" id="CLU_3078456_0_0_9"/>
<protein>
    <submittedName>
        <fullName evidence="1">Uncharacterized protein</fullName>
    </submittedName>
</protein>
<proteinExistence type="predicted"/>
<name>A0A0H2YRX4_CLOP1</name>
<evidence type="ECO:0000313" key="1">
    <source>
        <dbReference type="EMBL" id="ABG83182.1"/>
    </source>
</evidence>
<dbReference type="EMBL" id="CP000246">
    <property type="protein sequence ID" value="ABG83182.1"/>
    <property type="molecule type" value="Genomic_DNA"/>
</dbReference>
<dbReference type="STRING" id="195103.CPF_2602"/>
<reference evidence="1 2" key="1">
    <citation type="journal article" date="2006" name="Genome Res.">
        <title>Skewed genomic variability in strains of the toxigenic bacterial pathogen, Clostridium perfringens.</title>
        <authorList>
            <person name="Myers G.S."/>
            <person name="Rasko D.A."/>
            <person name="Cheung J.K."/>
            <person name="Ravel J."/>
            <person name="Seshadri R."/>
            <person name="Deboy R.T."/>
            <person name="Ren Q."/>
            <person name="Varga J."/>
            <person name="Awad M.M."/>
            <person name="Brinkac L.M."/>
            <person name="Daugherty S.C."/>
            <person name="Haft D.H."/>
            <person name="Dodson R.J."/>
            <person name="Madupu R."/>
            <person name="Nelson W.C."/>
            <person name="Rosovitz M.J."/>
            <person name="Sullivan S.A."/>
            <person name="Khouri H."/>
            <person name="Dimitrov G.I."/>
            <person name="Watkins K.L."/>
            <person name="Mulligan S."/>
            <person name="Benton J."/>
            <person name="Radune D."/>
            <person name="Fisher D.J."/>
            <person name="Atkins H.S."/>
            <person name="Hiscox T."/>
            <person name="Jost B.H."/>
            <person name="Billington S.J."/>
            <person name="Songer J.G."/>
            <person name="McClane B.A."/>
            <person name="Titball R.W."/>
            <person name="Rood J.I."/>
            <person name="Melville S.B."/>
            <person name="Paulsen I.T."/>
        </authorList>
    </citation>
    <scope>NUCLEOTIDE SEQUENCE [LARGE SCALE GENOMIC DNA]</scope>
    <source>
        <strain evidence="2">ATCC 13124 / DSM 756 / JCM 1290 / NCIMB 6125 / NCTC 8237 / S 107 / Type A</strain>
    </source>
</reference>